<reference evidence="4" key="1">
    <citation type="journal article" date="2023" name="Mol. Biol. Evol.">
        <title>Third-Generation Sequencing Reveals the Adaptive Role of the Epigenome in Three Deep-Sea Polychaetes.</title>
        <authorList>
            <person name="Perez M."/>
            <person name="Aroh O."/>
            <person name="Sun Y."/>
            <person name="Lan Y."/>
            <person name="Juniper S.K."/>
            <person name="Young C.R."/>
            <person name="Angers B."/>
            <person name="Qian P.Y."/>
        </authorList>
    </citation>
    <scope>NUCLEOTIDE SEQUENCE</scope>
    <source>
        <strain evidence="4">P08H-3</strain>
    </source>
</reference>
<dbReference type="Pfam" id="PF03630">
    <property type="entry name" value="Fumble"/>
    <property type="match status" value="1"/>
</dbReference>
<accession>A0AAD9MUW6</accession>
<dbReference type="GO" id="GO:0004594">
    <property type="term" value="F:pantothenate kinase activity"/>
    <property type="evidence" value="ECO:0007669"/>
    <property type="project" value="TreeGrafter"/>
</dbReference>
<keyword evidence="1" id="KW-0547">Nucleotide-binding</keyword>
<dbReference type="SUPFAM" id="SSF53067">
    <property type="entry name" value="Actin-like ATPase domain"/>
    <property type="match status" value="1"/>
</dbReference>
<organism evidence="4 5">
    <name type="scientific">Paralvinella palmiformis</name>
    <dbReference type="NCBI Taxonomy" id="53620"/>
    <lineage>
        <taxon>Eukaryota</taxon>
        <taxon>Metazoa</taxon>
        <taxon>Spiralia</taxon>
        <taxon>Lophotrochozoa</taxon>
        <taxon>Annelida</taxon>
        <taxon>Polychaeta</taxon>
        <taxon>Sedentaria</taxon>
        <taxon>Canalipalpata</taxon>
        <taxon>Terebellida</taxon>
        <taxon>Terebelliformia</taxon>
        <taxon>Alvinellidae</taxon>
        <taxon>Paralvinella</taxon>
    </lineage>
</organism>
<dbReference type="Gene3D" id="3.30.420.40">
    <property type="match status" value="1"/>
</dbReference>
<dbReference type="AlphaFoldDB" id="A0AAD9MUW6"/>
<evidence type="ECO:0000313" key="5">
    <source>
        <dbReference type="Proteomes" id="UP001208570"/>
    </source>
</evidence>
<dbReference type="GO" id="GO:0005524">
    <property type="term" value="F:ATP binding"/>
    <property type="evidence" value="ECO:0007669"/>
    <property type="project" value="UniProtKB-KW"/>
</dbReference>
<dbReference type="GO" id="GO:0005829">
    <property type="term" value="C:cytosol"/>
    <property type="evidence" value="ECO:0007669"/>
    <property type="project" value="TreeGrafter"/>
</dbReference>
<keyword evidence="2" id="KW-0067">ATP-binding</keyword>
<comment type="caution">
    <text evidence="4">The sequence shown here is derived from an EMBL/GenBank/DDBJ whole genome shotgun (WGS) entry which is preliminary data.</text>
</comment>
<keyword evidence="5" id="KW-1185">Reference proteome</keyword>
<dbReference type="PANTHER" id="PTHR12280">
    <property type="entry name" value="PANTOTHENATE KINASE"/>
    <property type="match status" value="1"/>
</dbReference>
<dbReference type="InterPro" id="IPR043129">
    <property type="entry name" value="ATPase_NBD"/>
</dbReference>
<gene>
    <name evidence="4" type="ORF">LSH36_806g02017</name>
</gene>
<dbReference type="EMBL" id="JAODUP010000806">
    <property type="protein sequence ID" value="KAK2143874.1"/>
    <property type="molecule type" value="Genomic_DNA"/>
</dbReference>
<evidence type="ECO:0000313" key="4">
    <source>
        <dbReference type="EMBL" id="KAK2143874.1"/>
    </source>
</evidence>
<evidence type="ECO:0000256" key="2">
    <source>
        <dbReference type="ARBA" id="ARBA00022840"/>
    </source>
</evidence>
<dbReference type="PANTHER" id="PTHR12280:SF20">
    <property type="entry name" value="4'-PHOSPHOPANTETHEINE PHOSPHATASE"/>
    <property type="match status" value="1"/>
</dbReference>
<protein>
    <submittedName>
        <fullName evidence="4">Uncharacterized protein</fullName>
    </submittedName>
</protein>
<keyword evidence="3" id="KW-0173">Coenzyme A biosynthesis</keyword>
<sequence length="297" mass="32923">MSRPQESGYMQATYKKRKHVKHIPFDSTARYGDTYCGWVNSFSSEGKHWEVVKNEQVGDQKVQYPLLLCVLGSGGGGIKTFPELIDLATKGDGSHLHIQIKHQLFGAGDVYDKIPGDFMVYSFGQAASKDRENFSKEDIAAALVGMLAEDLAQTCHLTAASHNISHLYLCGSVVGASPYIRQHMKTILSVRDILNSQSKQYHSYFLKFGGYYGAIGALLKTLKPNVHRDDALRSHLTTGYRPRRWLRVCVPAMHADIGGEVSGEDCEGPVKHFANGYASSWYGTFLQSGCRSHLSQI</sequence>
<evidence type="ECO:0000256" key="3">
    <source>
        <dbReference type="ARBA" id="ARBA00022993"/>
    </source>
</evidence>
<proteinExistence type="predicted"/>
<dbReference type="Proteomes" id="UP001208570">
    <property type="component" value="Unassembled WGS sequence"/>
</dbReference>
<dbReference type="GO" id="GO:0015937">
    <property type="term" value="P:coenzyme A biosynthetic process"/>
    <property type="evidence" value="ECO:0007669"/>
    <property type="project" value="UniProtKB-KW"/>
</dbReference>
<evidence type="ECO:0000256" key="1">
    <source>
        <dbReference type="ARBA" id="ARBA00022741"/>
    </source>
</evidence>
<name>A0AAD9MUW6_9ANNE</name>
<dbReference type="InterPro" id="IPR004567">
    <property type="entry name" value="Type_II_PanK"/>
</dbReference>